<name>A0AAJ5NEB1_9BURK</name>
<dbReference type="EMBL" id="LR025744">
    <property type="protein sequence ID" value="VBB16559.1"/>
    <property type="molecule type" value="Genomic_DNA"/>
</dbReference>
<dbReference type="RefSeq" id="WP_069750509.1">
    <property type="nucleotide sequence ID" value="NZ_CADFDZ010000005.1"/>
</dbReference>
<protein>
    <submittedName>
        <fullName evidence="1">Type III secretion protein HrpB2,Bacterial type III secretion protein (HrpB2)</fullName>
    </submittedName>
</protein>
<dbReference type="GeneID" id="71059177"/>
<evidence type="ECO:0000313" key="2">
    <source>
        <dbReference type="Proteomes" id="UP000268684"/>
    </source>
</evidence>
<dbReference type="KEGG" id="bstl:BBJ41_32790"/>
<keyword evidence="2" id="KW-1185">Reference proteome</keyword>
<dbReference type="Pfam" id="PF09487">
    <property type="entry name" value="HrpB2"/>
    <property type="match status" value="1"/>
</dbReference>
<proteinExistence type="predicted"/>
<reference evidence="1 2" key="1">
    <citation type="submission" date="2017-11" db="EMBL/GenBank/DDBJ databases">
        <authorList>
            <person name="Seth-Smith MB H."/>
        </authorList>
    </citation>
    <scope>NUCLEOTIDE SEQUENCE [LARGE SCALE GENOMIC DNA]</scope>
    <source>
        <strain evidence="1">E</strain>
    </source>
</reference>
<sequence length="130" mass="14015">MSVQTVPEAVLSAATETMAPASTPAAGTSELGDKFRMLMERASMAPPEHDHTGASSPVAKALAAEDAQFMKVIDDVQRLPAEMPGMSLTEMTDRSVQMMFELTSTQMNMQVKMSLVESSKSSVETLMKNQ</sequence>
<dbReference type="AlphaFoldDB" id="A0AAJ5NEB1"/>
<evidence type="ECO:0000313" key="1">
    <source>
        <dbReference type="EMBL" id="VBB16559.1"/>
    </source>
</evidence>
<dbReference type="NCBIfam" id="TIGR02558">
    <property type="entry name" value="HrpB2"/>
    <property type="match status" value="1"/>
</dbReference>
<accession>A0AAJ5NEB1</accession>
<dbReference type="Proteomes" id="UP000268684">
    <property type="component" value="Chromosome III"/>
</dbReference>
<gene>
    <name evidence="1" type="ORF">BSTAB16_6766</name>
</gene>
<dbReference type="InterPro" id="IPR013391">
    <property type="entry name" value="T3SS_HrpB2"/>
</dbReference>
<organism evidence="1 2">
    <name type="scientific">Burkholderia stabilis</name>
    <dbReference type="NCBI Taxonomy" id="95485"/>
    <lineage>
        <taxon>Bacteria</taxon>
        <taxon>Pseudomonadati</taxon>
        <taxon>Pseudomonadota</taxon>
        <taxon>Betaproteobacteria</taxon>
        <taxon>Burkholderiales</taxon>
        <taxon>Burkholderiaceae</taxon>
        <taxon>Burkholderia</taxon>
        <taxon>Burkholderia cepacia complex</taxon>
    </lineage>
</organism>